<evidence type="ECO:0000313" key="1">
    <source>
        <dbReference type="EMBL" id="MFD3407970.1"/>
    </source>
</evidence>
<dbReference type="RefSeq" id="WP_377980370.1">
    <property type="nucleotide sequence ID" value="NZ_JBBKXX010000001.1"/>
</dbReference>
<evidence type="ECO:0008006" key="3">
    <source>
        <dbReference type="Google" id="ProtNLM"/>
    </source>
</evidence>
<name>A0ABW6DJU0_9BACT</name>
<dbReference type="EMBL" id="JBBKXX010000001">
    <property type="protein sequence ID" value="MFD3407970.1"/>
    <property type="molecule type" value="Genomic_DNA"/>
</dbReference>
<dbReference type="Proteomes" id="UP001598019">
    <property type="component" value="Unassembled WGS sequence"/>
</dbReference>
<sequence length="91" mass="9892">MKKGIIAFLTIVFFCNFGRVEYSALNPKAKTIQLDSTVKSASVSTSTVEKTDTVQTEQDSADATEENLGWSTYLVLGMKTIVATLLKLLVA</sequence>
<reference evidence="1 2" key="1">
    <citation type="submission" date="2024-03" db="EMBL/GenBank/DDBJ databases">
        <title>Aquirufa genome sequencing.</title>
        <authorList>
            <person name="Pitt A."/>
            <person name="Hahn M.W."/>
        </authorList>
    </citation>
    <scope>NUCLEOTIDE SEQUENCE [LARGE SCALE GENOMIC DNA]</scope>
    <source>
        <strain evidence="1 2">HETE-83D</strain>
    </source>
</reference>
<gene>
    <name evidence="1" type="ORF">SKC37_04835</name>
</gene>
<evidence type="ECO:0000313" key="2">
    <source>
        <dbReference type="Proteomes" id="UP001598019"/>
    </source>
</evidence>
<protein>
    <recommendedName>
        <fullName evidence="3">DUF4134 domain-containing protein</fullName>
    </recommendedName>
</protein>
<accession>A0ABW6DJU0</accession>
<comment type="caution">
    <text evidence="1">The sequence shown here is derived from an EMBL/GenBank/DDBJ whole genome shotgun (WGS) entry which is preliminary data.</text>
</comment>
<organism evidence="1 2">
    <name type="scientific">Aquirufa esocilacus</name>
    <dbReference type="NCBI Taxonomy" id="3096513"/>
    <lineage>
        <taxon>Bacteria</taxon>
        <taxon>Pseudomonadati</taxon>
        <taxon>Bacteroidota</taxon>
        <taxon>Cytophagia</taxon>
        <taxon>Cytophagales</taxon>
        <taxon>Flectobacillaceae</taxon>
        <taxon>Aquirufa</taxon>
    </lineage>
</organism>
<keyword evidence="2" id="KW-1185">Reference proteome</keyword>
<proteinExistence type="predicted"/>